<feature type="region of interest" description="Disordered" evidence="1">
    <location>
        <begin position="218"/>
        <end position="239"/>
    </location>
</feature>
<dbReference type="OrthoDB" id="2680265at2759"/>
<dbReference type="AlphaFoldDB" id="A0A0C9VLY8"/>
<feature type="non-terminal residue" evidence="2">
    <location>
        <position position="1"/>
    </location>
</feature>
<accession>A0A0C9VLY8</accession>
<evidence type="ECO:0000256" key="1">
    <source>
        <dbReference type="SAM" id="MobiDB-lite"/>
    </source>
</evidence>
<sequence>STHTYLREGRAIHRLVSLVDPIEDLIAENDRRVMLGAESEEDAESIPSSNDEQRTYRSYKKLTRWCPSIGKLVNSDLDGHEMTLALRQASLLKSGADGARGDDASSLKGSVATWVNEQCPNPDLVINTLEKHGRGFNNDATGRLLCPVDYNWEDTLVHAAIREYHPDFSVTGYSWPMFLYPKGHYDPGHPSKGLFKGELLLRAFRCIFTSPSSALAELEADNDNDNPRPSGVPKKSRSKRTRCDVASLLKMKSVRFALSSCRSWDVKDEDFDHELFYHFIVDYFELPASREKAVEVDSLLLWWNRKVFGRRHASSYRPQQIEKLSVALSKQ</sequence>
<dbReference type="Pfam" id="PF20414">
    <property type="entry name" value="DUF6698"/>
    <property type="match status" value="1"/>
</dbReference>
<keyword evidence="3" id="KW-1185">Reference proteome</keyword>
<dbReference type="InterPro" id="IPR046521">
    <property type="entry name" value="DUF6698"/>
</dbReference>
<dbReference type="HOGENOM" id="CLU_035918_5_0_1"/>
<gene>
    <name evidence="2" type="ORF">HYDPIDRAFT_102297</name>
</gene>
<reference evidence="2 3" key="1">
    <citation type="submission" date="2014-04" db="EMBL/GenBank/DDBJ databases">
        <title>Evolutionary Origins and Diversification of the Mycorrhizal Mutualists.</title>
        <authorList>
            <consortium name="DOE Joint Genome Institute"/>
            <consortium name="Mycorrhizal Genomics Consortium"/>
            <person name="Kohler A."/>
            <person name="Kuo A."/>
            <person name="Nagy L.G."/>
            <person name="Floudas D."/>
            <person name="Copeland A."/>
            <person name="Barry K.W."/>
            <person name="Cichocki N."/>
            <person name="Veneault-Fourrey C."/>
            <person name="LaButti K."/>
            <person name="Lindquist E.A."/>
            <person name="Lipzen A."/>
            <person name="Lundell T."/>
            <person name="Morin E."/>
            <person name="Murat C."/>
            <person name="Riley R."/>
            <person name="Ohm R."/>
            <person name="Sun H."/>
            <person name="Tunlid A."/>
            <person name="Henrissat B."/>
            <person name="Grigoriev I.V."/>
            <person name="Hibbett D.S."/>
            <person name="Martin F."/>
        </authorList>
    </citation>
    <scope>NUCLEOTIDE SEQUENCE [LARGE SCALE GENOMIC DNA]</scope>
    <source>
        <strain evidence="2 3">MD-312</strain>
    </source>
</reference>
<name>A0A0C9VLY8_9AGAM</name>
<dbReference type="Proteomes" id="UP000053820">
    <property type="component" value="Unassembled WGS sequence"/>
</dbReference>
<organism evidence="2 3">
    <name type="scientific">Hydnomerulius pinastri MD-312</name>
    <dbReference type="NCBI Taxonomy" id="994086"/>
    <lineage>
        <taxon>Eukaryota</taxon>
        <taxon>Fungi</taxon>
        <taxon>Dikarya</taxon>
        <taxon>Basidiomycota</taxon>
        <taxon>Agaricomycotina</taxon>
        <taxon>Agaricomycetes</taxon>
        <taxon>Agaricomycetidae</taxon>
        <taxon>Boletales</taxon>
        <taxon>Boletales incertae sedis</taxon>
        <taxon>Leucogyrophana</taxon>
    </lineage>
</organism>
<evidence type="ECO:0000313" key="2">
    <source>
        <dbReference type="EMBL" id="KIJ58630.1"/>
    </source>
</evidence>
<protein>
    <submittedName>
        <fullName evidence="2">Uncharacterized protein</fullName>
    </submittedName>
</protein>
<evidence type="ECO:0000313" key="3">
    <source>
        <dbReference type="Proteomes" id="UP000053820"/>
    </source>
</evidence>
<proteinExistence type="predicted"/>
<dbReference type="EMBL" id="KN839921">
    <property type="protein sequence ID" value="KIJ58630.1"/>
    <property type="molecule type" value="Genomic_DNA"/>
</dbReference>